<evidence type="ECO:0000313" key="2">
    <source>
        <dbReference type="Proteomes" id="UP001295462"/>
    </source>
</evidence>
<gene>
    <name evidence="1" type="ORF">THF1A12_90104</name>
</gene>
<dbReference type="Proteomes" id="UP001295462">
    <property type="component" value="Unassembled WGS sequence"/>
</dbReference>
<comment type="caution">
    <text evidence="1">The sequence shown here is derived from an EMBL/GenBank/DDBJ whole genome shotgun (WGS) entry which is preliminary data.</text>
</comment>
<sequence length="39" mass="4769">MWTGFKTVGESVFALDKEFNFKNIFRYLYFFRDKKHSGN</sequence>
<accession>A0AAU9QYW9</accession>
<protein>
    <submittedName>
        <fullName evidence="1">Uncharacterized protein</fullName>
    </submittedName>
</protein>
<dbReference type="AlphaFoldDB" id="A0AAU9QYW9"/>
<organism evidence="1 2">
    <name type="scientific">Vibrio jasicida</name>
    <dbReference type="NCBI Taxonomy" id="766224"/>
    <lineage>
        <taxon>Bacteria</taxon>
        <taxon>Pseudomonadati</taxon>
        <taxon>Pseudomonadota</taxon>
        <taxon>Gammaproteobacteria</taxon>
        <taxon>Vibrionales</taxon>
        <taxon>Vibrionaceae</taxon>
        <taxon>Vibrio</taxon>
    </lineage>
</organism>
<proteinExistence type="predicted"/>
<dbReference type="EMBL" id="CAKMUD010000149">
    <property type="protein sequence ID" value="CAH1604000.1"/>
    <property type="molecule type" value="Genomic_DNA"/>
</dbReference>
<reference evidence="1" key="1">
    <citation type="submission" date="2022-01" db="EMBL/GenBank/DDBJ databases">
        <authorList>
            <person name="Lagorce A."/>
        </authorList>
    </citation>
    <scope>NUCLEOTIDE SEQUENCE</scope>
    <source>
        <strain evidence="1">Th15_F1_A12</strain>
    </source>
</reference>
<name>A0AAU9QYW9_9VIBR</name>
<evidence type="ECO:0000313" key="1">
    <source>
        <dbReference type="EMBL" id="CAH1604000.1"/>
    </source>
</evidence>